<keyword evidence="7 12" id="KW-1133">Transmembrane helix</keyword>
<evidence type="ECO:0000256" key="3">
    <source>
        <dbReference type="ARBA" id="ARBA00022692"/>
    </source>
</evidence>
<keyword evidence="6" id="KW-0106">Calcium</keyword>
<protein>
    <submittedName>
        <fullName evidence="15">ESYT2 protein</fullName>
    </submittedName>
</protein>
<dbReference type="GO" id="GO:0035091">
    <property type="term" value="F:phosphatidylinositol binding"/>
    <property type="evidence" value="ECO:0007669"/>
    <property type="project" value="TreeGrafter"/>
</dbReference>
<dbReference type="Pfam" id="PF17047">
    <property type="entry name" value="SMP_LBD"/>
    <property type="match status" value="1"/>
</dbReference>
<dbReference type="Gene3D" id="2.60.40.150">
    <property type="entry name" value="C2 domain"/>
    <property type="match status" value="3"/>
</dbReference>
<keyword evidence="2" id="KW-0813">Transport</keyword>
<feature type="region of interest" description="Disordered" evidence="11">
    <location>
        <begin position="650"/>
        <end position="673"/>
    </location>
</feature>
<dbReference type="AlphaFoldDB" id="A0A836FRZ3"/>
<dbReference type="FunFam" id="2.60.40.150:FF:000155">
    <property type="entry name" value="extended synaptotagmin-2 isoform X1"/>
    <property type="match status" value="1"/>
</dbReference>
<dbReference type="OrthoDB" id="1029639at2759"/>
<organism evidence="15 16">
    <name type="scientific">Acromyrmex heyeri</name>
    <dbReference type="NCBI Taxonomy" id="230685"/>
    <lineage>
        <taxon>Eukaryota</taxon>
        <taxon>Metazoa</taxon>
        <taxon>Ecdysozoa</taxon>
        <taxon>Arthropoda</taxon>
        <taxon>Hexapoda</taxon>
        <taxon>Insecta</taxon>
        <taxon>Pterygota</taxon>
        <taxon>Neoptera</taxon>
        <taxon>Endopterygota</taxon>
        <taxon>Hymenoptera</taxon>
        <taxon>Apocrita</taxon>
        <taxon>Aculeata</taxon>
        <taxon>Formicoidea</taxon>
        <taxon>Formicidae</taxon>
        <taxon>Myrmicinae</taxon>
        <taxon>Acromyrmex</taxon>
    </lineage>
</organism>
<dbReference type="CDD" id="cd04030">
    <property type="entry name" value="C2C_KIAA1228"/>
    <property type="match status" value="1"/>
</dbReference>
<dbReference type="CDD" id="cd21670">
    <property type="entry name" value="SMP_ESyt"/>
    <property type="match status" value="1"/>
</dbReference>
<feature type="transmembrane region" description="Helical" evidence="12">
    <location>
        <begin position="47"/>
        <end position="65"/>
    </location>
</feature>
<evidence type="ECO:0000313" key="15">
    <source>
        <dbReference type="EMBL" id="KAG5323891.1"/>
    </source>
</evidence>
<dbReference type="FunFam" id="2.60.40.150:FF:000093">
    <property type="entry name" value="Extended synaptotagmin 3"/>
    <property type="match status" value="1"/>
</dbReference>
<evidence type="ECO:0000256" key="8">
    <source>
        <dbReference type="ARBA" id="ARBA00023055"/>
    </source>
</evidence>
<feature type="domain" description="C2" evidence="13">
    <location>
        <begin position="675"/>
        <end position="800"/>
    </location>
</feature>
<dbReference type="GO" id="GO:0006869">
    <property type="term" value="P:lipid transport"/>
    <property type="evidence" value="ECO:0007669"/>
    <property type="project" value="UniProtKB-KW"/>
</dbReference>
<keyword evidence="10 12" id="KW-0472">Membrane</keyword>
<keyword evidence="16" id="KW-1185">Reference proteome</keyword>
<dbReference type="InterPro" id="IPR051634">
    <property type="entry name" value="Extended_Synaptotagmin"/>
</dbReference>
<dbReference type="SMART" id="SM00239">
    <property type="entry name" value="C2"/>
    <property type="match status" value="3"/>
</dbReference>
<name>A0A836FRZ3_9HYME</name>
<feature type="domain" description="SMP-LTD" evidence="14">
    <location>
        <begin position="105"/>
        <end position="284"/>
    </location>
</feature>
<evidence type="ECO:0000256" key="1">
    <source>
        <dbReference type="ARBA" id="ARBA00004370"/>
    </source>
</evidence>
<dbReference type="PROSITE" id="PS50004">
    <property type="entry name" value="C2"/>
    <property type="match status" value="3"/>
</dbReference>
<dbReference type="GO" id="GO:0008429">
    <property type="term" value="F:phosphatidylethanolamine binding"/>
    <property type="evidence" value="ECO:0007669"/>
    <property type="project" value="TreeGrafter"/>
</dbReference>
<dbReference type="InterPro" id="IPR037749">
    <property type="entry name" value="Ext_Synaptotagmin_C2B"/>
</dbReference>
<evidence type="ECO:0000256" key="9">
    <source>
        <dbReference type="ARBA" id="ARBA00023121"/>
    </source>
</evidence>
<dbReference type="GO" id="GO:0005509">
    <property type="term" value="F:calcium ion binding"/>
    <property type="evidence" value="ECO:0007669"/>
    <property type="project" value="TreeGrafter"/>
</dbReference>
<evidence type="ECO:0000259" key="13">
    <source>
        <dbReference type="PROSITE" id="PS50004"/>
    </source>
</evidence>
<evidence type="ECO:0000256" key="4">
    <source>
        <dbReference type="ARBA" id="ARBA00022723"/>
    </source>
</evidence>
<keyword evidence="9" id="KW-0446">Lipid-binding</keyword>
<dbReference type="GO" id="GO:0005544">
    <property type="term" value="F:calcium-dependent phospholipid binding"/>
    <property type="evidence" value="ECO:0007669"/>
    <property type="project" value="TreeGrafter"/>
</dbReference>
<evidence type="ECO:0000313" key="16">
    <source>
        <dbReference type="Proteomes" id="UP000670152"/>
    </source>
</evidence>
<evidence type="ECO:0000256" key="10">
    <source>
        <dbReference type="ARBA" id="ARBA00023136"/>
    </source>
</evidence>
<proteinExistence type="predicted"/>
<dbReference type="InterPro" id="IPR037752">
    <property type="entry name" value="C2C_KIAA1228"/>
</dbReference>
<evidence type="ECO:0000256" key="5">
    <source>
        <dbReference type="ARBA" id="ARBA00022737"/>
    </source>
</evidence>
<dbReference type="SUPFAM" id="SSF49562">
    <property type="entry name" value="C2 domain (Calcium/lipid-binding domain, CaLB)"/>
    <property type="match status" value="3"/>
</dbReference>
<keyword evidence="4" id="KW-0479">Metal-binding</keyword>
<dbReference type="PROSITE" id="PS51847">
    <property type="entry name" value="SMP"/>
    <property type="match status" value="1"/>
</dbReference>
<dbReference type="InterPro" id="IPR031468">
    <property type="entry name" value="SMP_LBD"/>
</dbReference>
<evidence type="ECO:0000256" key="11">
    <source>
        <dbReference type="SAM" id="MobiDB-lite"/>
    </source>
</evidence>
<keyword evidence="5" id="KW-0677">Repeat</keyword>
<evidence type="ECO:0000256" key="2">
    <source>
        <dbReference type="ARBA" id="ARBA00022448"/>
    </source>
</evidence>
<dbReference type="EMBL" id="JAANIB010008274">
    <property type="protein sequence ID" value="KAG5323891.1"/>
    <property type="molecule type" value="Genomic_DNA"/>
</dbReference>
<dbReference type="GO" id="GO:0061817">
    <property type="term" value="P:endoplasmic reticulum-plasma membrane tethering"/>
    <property type="evidence" value="ECO:0007669"/>
    <property type="project" value="InterPro"/>
</dbReference>
<feature type="region of interest" description="Disordered" evidence="11">
    <location>
        <begin position="590"/>
        <end position="624"/>
    </location>
</feature>
<evidence type="ECO:0000256" key="6">
    <source>
        <dbReference type="ARBA" id="ARBA00022837"/>
    </source>
</evidence>
<keyword evidence="3 12" id="KW-0812">Transmembrane</keyword>
<dbReference type="PANTHER" id="PTHR45761">
    <property type="entry name" value="EXTENDED SYNAPTOTAGMIN-LIKE PROTEIN 2, ISOFORM C"/>
    <property type="match status" value="1"/>
</dbReference>
<feature type="domain" description="C2" evidence="13">
    <location>
        <begin position="424"/>
        <end position="545"/>
    </location>
</feature>
<dbReference type="CDD" id="cd04050">
    <property type="entry name" value="C2B_Synaptotagmin-like"/>
    <property type="match status" value="1"/>
</dbReference>
<dbReference type="InterPro" id="IPR000008">
    <property type="entry name" value="C2_dom"/>
</dbReference>
<accession>A0A836FRZ3</accession>
<evidence type="ECO:0000259" key="14">
    <source>
        <dbReference type="PROSITE" id="PS51847"/>
    </source>
</evidence>
<dbReference type="GO" id="GO:0031210">
    <property type="term" value="F:phosphatidylcholine binding"/>
    <property type="evidence" value="ECO:0007669"/>
    <property type="project" value="TreeGrafter"/>
</dbReference>
<feature type="compositionally biased region" description="Low complexity" evidence="11">
    <location>
        <begin position="595"/>
        <end position="618"/>
    </location>
</feature>
<dbReference type="PANTHER" id="PTHR45761:SF1">
    <property type="entry name" value="EXTENDED SYNAPTOTAGMIN-LIKE PROTEIN 2, ISOFORM C"/>
    <property type="match status" value="1"/>
</dbReference>
<feature type="non-terminal residue" evidence="15">
    <location>
        <position position="808"/>
    </location>
</feature>
<dbReference type="InterPro" id="IPR035892">
    <property type="entry name" value="C2_domain_sf"/>
</dbReference>
<keyword evidence="8" id="KW-0445">Lipid transport</keyword>
<dbReference type="Proteomes" id="UP000670152">
    <property type="component" value="Unassembled WGS sequence"/>
</dbReference>
<dbReference type="InterPro" id="IPR039010">
    <property type="entry name" value="Synaptotagmin_SMP"/>
</dbReference>
<comment type="caution">
    <text evidence="15">The sequence shown here is derived from an EMBL/GenBank/DDBJ whole genome shotgun (WGS) entry which is preliminary data.</text>
</comment>
<comment type="subcellular location">
    <subcellularLocation>
        <location evidence="1">Membrane</location>
    </subcellularLocation>
</comment>
<dbReference type="Pfam" id="PF00168">
    <property type="entry name" value="C2"/>
    <property type="match status" value="3"/>
</dbReference>
<evidence type="ECO:0000256" key="12">
    <source>
        <dbReference type="SAM" id="Phobius"/>
    </source>
</evidence>
<gene>
    <name evidence="15" type="primary">Esyt2</name>
    <name evidence="15" type="ORF">G6Z77_0012487</name>
</gene>
<evidence type="ECO:0000256" key="7">
    <source>
        <dbReference type="ARBA" id="ARBA00022989"/>
    </source>
</evidence>
<sequence length="808" mass="91210">MEGESENNSFNKDSKPITWPYMNVSSLSISFLTKLAAAGIIWGWGYFNYSIAWLIAPIAFSVWKAERKRDNELRTITAQASVLAKEKELIVSRMNELPSWVYFPDFDRAEWLNRILYKVWPSMNQFVRQLCKQSIEPSIVEKLTEYKIKGFQFDRLVLGRIPPKIYGIKVYDKNTSRNEIILDADIMYAGDCDITFFVGNIKGGIKDFQIHGLVRVVMKPMLPMMPLIGGVQIFYLNVPTINFNLVGVADVLDLPGFNEILRKTIVEQISAIVVLPNKIIIPLSEEIPMESLKIPEPEGVLRIHVVEAKHLMKKDIGMLGKGKSDPYAVINVGAQEFRTKIIDNTVNPKWDYWCECAVTSAIAQQLTVLLWDYDDTKGDESLGRATIEVNRVKKKGTIDTWVSLEQAKHGMVHLRLTWLQFSKEPADLRAALVETQELRVTSMSTALLTLYIDSAKNLPCIRGNKQPDVYLEASVGGKTERTATVPRSCDPVWEQGFTFLVSNPETGVLHIKIIDEKTAITVGEMSYNLSLLLEKSNLEVMQQPYDLQKAEVDSKLVLSMTLNILKYEQPEPTSEEDEDDHDINELNRRIERQESTTSNVLSSSVPPSPLKKQPSKESVNSQPRSIGSAAALLPEEPIAVEEELILSTSAPSSFTGSPQLIHRNPSITSSSGESKLGRIQLTIRYSTQRQKLSIFVHRVANLPLPQNDPHNIPDPYVKIYILPDKHKETKRKTAVIKDNCNPQFDEQFEYVVSQGDLNTRVLEVSVCTQKGWLSTGSNVMGQVHLKLSEINISKTVTSWYDLQPEIKD</sequence>
<feature type="non-terminal residue" evidence="15">
    <location>
        <position position="1"/>
    </location>
</feature>
<feature type="domain" description="C2" evidence="13">
    <location>
        <begin position="275"/>
        <end position="402"/>
    </location>
</feature>
<dbReference type="GO" id="GO:0005789">
    <property type="term" value="C:endoplasmic reticulum membrane"/>
    <property type="evidence" value="ECO:0007669"/>
    <property type="project" value="TreeGrafter"/>
</dbReference>
<dbReference type="CDD" id="cd04024">
    <property type="entry name" value="C2A_Synaptotagmin-like"/>
    <property type="match status" value="1"/>
</dbReference>
<reference evidence="15 16" key="1">
    <citation type="submission" date="2020-02" db="EMBL/GenBank/DDBJ databases">
        <title>Relaxed selection underlies rapid genomic changes in the transitions from sociality to social parasitism in ants.</title>
        <authorList>
            <person name="Bi X."/>
        </authorList>
    </citation>
    <scope>NUCLEOTIDE SEQUENCE [LARGE SCALE GENOMIC DNA]</scope>
    <source>
        <strain evidence="15">BGI-DK2014b</strain>
        <tissue evidence="15">Whole body</tissue>
    </source>
</reference>